<feature type="region of interest" description="Disordered" evidence="1">
    <location>
        <begin position="70"/>
        <end position="93"/>
    </location>
</feature>
<feature type="compositionally biased region" description="Polar residues" evidence="1">
    <location>
        <begin position="70"/>
        <end position="88"/>
    </location>
</feature>
<evidence type="ECO:0000313" key="3">
    <source>
        <dbReference type="Proteomes" id="UP000558475"/>
    </source>
</evidence>
<evidence type="ECO:0000313" key="2">
    <source>
        <dbReference type="EMBL" id="NKW09137.1"/>
    </source>
</evidence>
<dbReference type="EMBL" id="JAAXZB010000001">
    <property type="protein sequence ID" value="NKW09137.1"/>
    <property type="molecule type" value="Genomic_DNA"/>
</dbReference>
<dbReference type="Pfam" id="PF17212">
    <property type="entry name" value="Tube"/>
    <property type="match status" value="1"/>
</dbReference>
<reference evidence="2 3" key="1">
    <citation type="submission" date="2020-04" db="EMBL/GenBank/DDBJ databases">
        <title>Whole genome sequencing of clinical and environmental type strains of Ochrobactrum.</title>
        <authorList>
            <person name="Dharne M."/>
        </authorList>
    </citation>
    <scope>NUCLEOTIDE SEQUENCE [LARGE SCALE GENOMIC DNA]</scope>
    <source>
        <strain evidence="2 3">DSM 13340</strain>
    </source>
</reference>
<protein>
    <submittedName>
        <fullName evidence="2">Uncharacterized protein</fullName>
    </submittedName>
</protein>
<dbReference type="AlphaFoldDB" id="A0A7X6J9P9"/>
<proteinExistence type="predicted"/>
<organism evidence="2 3">
    <name type="scientific">Brucella tritici</name>
    <dbReference type="NCBI Taxonomy" id="94626"/>
    <lineage>
        <taxon>Bacteria</taxon>
        <taxon>Pseudomonadati</taxon>
        <taxon>Pseudomonadota</taxon>
        <taxon>Alphaproteobacteria</taxon>
        <taxon>Hyphomicrobiales</taxon>
        <taxon>Brucellaceae</taxon>
        <taxon>Brucella/Ochrobactrum group</taxon>
        <taxon>Brucella</taxon>
    </lineage>
</organism>
<sequence length="136" mass="15340">MASLEAPRRITELDAVNIILHNAGEETVITFGPNSKPSAQKAKEMLAEESIRLQSDGYNFCTSRNLRLSPNSSGKYSSPITSFPSNQQDRPHGWTFRKRATDFTMRPMTPYGSTPRYLLRRYWLAHSQTSHSPHGG</sequence>
<evidence type="ECO:0000256" key="1">
    <source>
        <dbReference type="SAM" id="MobiDB-lite"/>
    </source>
</evidence>
<gene>
    <name evidence="2" type="ORF">HGG76_02510</name>
</gene>
<dbReference type="Proteomes" id="UP000558475">
    <property type="component" value="Unassembled WGS sequence"/>
</dbReference>
<comment type="caution">
    <text evidence="2">The sequence shown here is derived from an EMBL/GenBank/DDBJ whole genome shotgun (WGS) entry which is preliminary data.</text>
</comment>
<name>A0A7X6J9P9_9HYPH</name>
<accession>A0A7X6J9P9</accession>
<dbReference type="InterPro" id="IPR033767">
    <property type="entry name" value="Tail_Gp11"/>
</dbReference>